<evidence type="ECO:0000313" key="8">
    <source>
        <dbReference type="EMBL" id="MDR6596810.1"/>
    </source>
</evidence>
<dbReference type="EMBL" id="JAVDSG010000001">
    <property type="protein sequence ID" value="MDR6596810.1"/>
    <property type="molecule type" value="Genomic_DNA"/>
</dbReference>
<dbReference type="Pfam" id="PF03704">
    <property type="entry name" value="BTAD"/>
    <property type="match status" value="1"/>
</dbReference>
<dbReference type="GO" id="GO:0003677">
    <property type="term" value="F:DNA binding"/>
    <property type="evidence" value="ECO:0007669"/>
    <property type="project" value="UniProtKB-KW"/>
</dbReference>
<dbReference type="SUPFAM" id="SSF48452">
    <property type="entry name" value="TPR-like"/>
    <property type="match status" value="2"/>
</dbReference>
<dbReference type="InterPro" id="IPR016032">
    <property type="entry name" value="Sig_transdc_resp-reg_C-effctor"/>
</dbReference>
<keyword evidence="5" id="KW-0802">TPR repeat</keyword>
<accession>A0ABU1Q1P4</accession>
<sequence length="933" mass="102149">MIRFNVLGPLEAWYGAEPVAVPAGRARVLLATLLLRAGRPVTAEELVDRLWDGGAPNPDRARATLQMVVRRLRQALGPANVVRTTTGGYLADLPPDALDLHRFRALAERGSFAEALRLWRGRPLSDVPSEVLHRDDVEPLLEEHLAVLERRVDVDLAAGRTDGLVPELRALTREHPLRERFRGQLMLVLAGSGRQAEALAEYAAARAVLADELGVEPGPALRALHADLLAGDGPSGRSRDHLPRDLPDFTGRAEELAEVARVADRGLVCVVDGMAGVGKTAFAVHAAHLLADRYPDGRFCIDLHGYTDGRAPREPADALAVLLYCLGVPRERVPVDLDERIALWRAETATLRAVVVLDNAFDAAQVRELLPTSTDCLVIITSRRRLVGLDGGQALSLPVLPRAVAADLFRRLADRAAIDDAALSDLVDMCDRLPLAIRLAAARLNHRTSWTAEHLADRMRDERSRLRELAVDDRDVASAFAVSYRTLDDVRRRVFRALGRHVGEDVDRYSGAALADLPVPVVDEALGALVEANLVEEPHPGRFRLHDLVRQFAQQTARSAAEAGDDAVPRLLDYYLAAVHAGDQALYPNRPRLAVRTPPATVELPAFTQVAEAVDWFESERENIAAAVRHAARAGFDEHAWQLPYLLWGFYYHGGHVADWIETHRIALDVTTRLGDDRVRARVLSGLAGGHWACGQNEEALDLYLEAHALMEAGGEFEPASVLLGNICAALDHLGRVEEGLEHAERGMRLQRELGYTRQLASTMRNAASAMNRLGRGEEAVELYAEAVEVSRRAGNLHQAATVLIEAARALSALARHDEALDAAVEGLRELECQADATATAEAACVVGNVHLRAGRLDEAMEYFHRTLGTLDQATIPWEHAAALTGIAEGLDRRGDRSAAVAHLRRAIDLYDRLGGDRADELRARLRRWDEPG</sequence>
<reference evidence="8 9" key="1">
    <citation type="submission" date="2023-07" db="EMBL/GenBank/DDBJ databases">
        <title>Sequencing the genomes of 1000 actinobacteria strains.</title>
        <authorList>
            <person name="Klenk H.-P."/>
        </authorList>
    </citation>
    <scope>NUCLEOTIDE SEQUENCE [LARGE SCALE GENOMIC DNA]</scope>
    <source>
        <strain evidence="8 9">DSM 43749</strain>
    </source>
</reference>
<dbReference type="InterPro" id="IPR036388">
    <property type="entry name" value="WH-like_DNA-bd_sf"/>
</dbReference>
<evidence type="ECO:0000256" key="2">
    <source>
        <dbReference type="ARBA" id="ARBA00023015"/>
    </source>
</evidence>
<dbReference type="PROSITE" id="PS50005">
    <property type="entry name" value="TPR"/>
    <property type="match status" value="1"/>
</dbReference>
<dbReference type="InterPro" id="IPR011990">
    <property type="entry name" value="TPR-like_helical_dom_sf"/>
</dbReference>
<feature type="DNA-binding region" description="OmpR/PhoB-type" evidence="6">
    <location>
        <begin position="1"/>
        <end position="93"/>
    </location>
</feature>
<keyword evidence="9" id="KW-1185">Reference proteome</keyword>
<dbReference type="Proteomes" id="UP001268819">
    <property type="component" value="Unassembled WGS sequence"/>
</dbReference>
<dbReference type="RefSeq" id="WP_310309926.1">
    <property type="nucleotide sequence ID" value="NZ_BAAAXB010000001.1"/>
</dbReference>
<proteinExistence type="inferred from homology"/>
<organism evidence="8 9">
    <name type="scientific">Saccharothrix longispora</name>
    <dbReference type="NCBI Taxonomy" id="33920"/>
    <lineage>
        <taxon>Bacteria</taxon>
        <taxon>Bacillati</taxon>
        <taxon>Actinomycetota</taxon>
        <taxon>Actinomycetes</taxon>
        <taxon>Pseudonocardiales</taxon>
        <taxon>Pseudonocardiaceae</taxon>
        <taxon>Saccharothrix</taxon>
    </lineage>
</organism>
<dbReference type="SMART" id="SM01043">
    <property type="entry name" value="BTAD"/>
    <property type="match status" value="1"/>
</dbReference>
<dbReference type="InterPro" id="IPR019734">
    <property type="entry name" value="TPR_rpt"/>
</dbReference>
<feature type="domain" description="OmpR/PhoB-type" evidence="7">
    <location>
        <begin position="1"/>
        <end position="93"/>
    </location>
</feature>
<dbReference type="Pfam" id="PF13424">
    <property type="entry name" value="TPR_12"/>
    <property type="match status" value="1"/>
</dbReference>
<dbReference type="SMART" id="SM00862">
    <property type="entry name" value="Trans_reg_C"/>
    <property type="match status" value="1"/>
</dbReference>
<dbReference type="SUPFAM" id="SSF46894">
    <property type="entry name" value="C-terminal effector domain of the bipartite response regulators"/>
    <property type="match status" value="1"/>
</dbReference>
<dbReference type="InterPro" id="IPR027417">
    <property type="entry name" value="P-loop_NTPase"/>
</dbReference>
<keyword evidence="2" id="KW-0805">Transcription regulation</keyword>
<dbReference type="PANTHER" id="PTHR35807">
    <property type="entry name" value="TRANSCRIPTIONAL REGULATOR REDD-RELATED"/>
    <property type="match status" value="1"/>
</dbReference>
<evidence type="ECO:0000256" key="3">
    <source>
        <dbReference type="ARBA" id="ARBA00023125"/>
    </source>
</evidence>
<dbReference type="Pfam" id="PF00486">
    <property type="entry name" value="Trans_reg_C"/>
    <property type="match status" value="1"/>
</dbReference>
<comment type="similarity">
    <text evidence="1">Belongs to the AfsR/DnrI/RedD regulatory family.</text>
</comment>
<dbReference type="PROSITE" id="PS51755">
    <property type="entry name" value="OMPR_PHOB"/>
    <property type="match status" value="1"/>
</dbReference>
<protein>
    <submittedName>
        <fullName evidence="8">DNA-binding SARP family transcriptional activator/tetratricopeptide (TPR) repeat protein</fullName>
    </submittedName>
</protein>
<evidence type="ECO:0000256" key="5">
    <source>
        <dbReference type="PROSITE-ProRule" id="PRU00339"/>
    </source>
</evidence>
<dbReference type="SMART" id="SM00028">
    <property type="entry name" value="TPR"/>
    <property type="match status" value="5"/>
</dbReference>
<dbReference type="InterPro" id="IPR005158">
    <property type="entry name" value="BTAD"/>
</dbReference>
<evidence type="ECO:0000259" key="7">
    <source>
        <dbReference type="PROSITE" id="PS51755"/>
    </source>
</evidence>
<keyword evidence="3 6" id="KW-0238">DNA-binding</keyword>
<dbReference type="PANTHER" id="PTHR35807:SF1">
    <property type="entry name" value="TRANSCRIPTIONAL REGULATOR REDD"/>
    <property type="match status" value="1"/>
</dbReference>
<evidence type="ECO:0000313" key="9">
    <source>
        <dbReference type="Proteomes" id="UP001268819"/>
    </source>
</evidence>
<evidence type="ECO:0000256" key="6">
    <source>
        <dbReference type="PROSITE-ProRule" id="PRU01091"/>
    </source>
</evidence>
<keyword evidence="4" id="KW-0804">Transcription</keyword>
<name>A0ABU1Q1P4_9PSEU</name>
<gene>
    <name evidence="8" type="ORF">J2S66_005194</name>
</gene>
<dbReference type="InterPro" id="IPR001867">
    <property type="entry name" value="OmpR/PhoB-type_DNA-bd"/>
</dbReference>
<dbReference type="Gene3D" id="3.40.50.300">
    <property type="entry name" value="P-loop containing nucleotide triphosphate hydrolases"/>
    <property type="match status" value="1"/>
</dbReference>
<feature type="repeat" description="TPR" evidence="5">
    <location>
        <begin position="841"/>
        <end position="874"/>
    </location>
</feature>
<dbReference type="SUPFAM" id="SSF52540">
    <property type="entry name" value="P-loop containing nucleoside triphosphate hydrolases"/>
    <property type="match status" value="1"/>
</dbReference>
<evidence type="ECO:0000256" key="4">
    <source>
        <dbReference type="ARBA" id="ARBA00023163"/>
    </source>
</evidence>
<dbReference type="CDD" id="cd15831">
    <property type="entry name" value="BTAD"/>
    <property type="match status" value="1"/>
</dbReference>
<dbReference type="InterPro" id="IPR051677">
    <property type="entry name" value="AfsR-DnrI-RedD_regulator"/>
</dbReference>
<dbReference type="Gene3D" id="1.10.10.10">
    <property type="entry name" value="Winged helix-like DNA-binding domain superfamily/Winged helix DNA-binding domain"/>
    <property type="match status" value="1"/>
</dbReference>
<evidence type="ECO:0000256" key="1">
    <source>
        <dbReference type="ARBA" id="ARBA00005820"/>
    </source>
</evidence>
<comment type="caution">
    <text evidence="8">The sequence shown here is derived from an EMBL/GenBank/DDBJ whole genome shotgun (WGS) entry which is preliminary data.</text>
</comment>
<dbReference type="Gene3D" id="1.25.40.10">
    <property type="entry name" value="Tetratricopeptide repeat domain"/>
    <property type="match status" value="3"/>
</dbReference>